<evidence type="ECO:0000313" key="4">
    <source>
        <dbReference type="EMBL" id="PFH31963.1"/>
    </source>
</evidence>
<feature type="region of interest" description="Disordered" evidence="1">
    <location>
        <begin position="46"/>
        <end position="71"/>
    </location>
</feature>
<dbReference type="Pfam" id="PF14531">
    <property type="entry name" value="Kinase-like"/>
    <property type="match status" value="1"/>
</dbReference>
<feature type="signal peptide" evidence="2">
    <location>
        <begin position="1"/>
        <end position="29"/>
    </location>
</feature>
<feature type="chain" id="PRO_5013174072" evidence="2">
    <location>
        <begin position="30"/>
        <end position="516"/>
    </location>
</feature>
<evidence type="ECO:0000256" key="2">
    <source>
        <dbReference type="SAM" id="SignalP"/>
    </source>
</evidence>
<dbReference type="VEuPathDB" id="ToxoDB:BESB_019040"/>
<evidence type="ECO:0000313" key="5">
    <source>
        <dbReference type="Proteomes" id="UP000224006"/>
    </source>
</evidence>
<evidence type="ECO:0000256" key="1">
    <source>
        <dbReference type="SAM" id="MobiDB-lite"/>
    </source>
</evidence>
<evidence type="ECO:0000259" key="3">
    <source>
        <dbReference type="Pfam" id="PF14531"/>
    </source>
</evidence>
<dbReference type="Proteomes" id="UP000224006">
    <property type="component" value="Chromosome XI"/>
</dbReference>
<reference evidence="4 5" key="1">
    <citation type="submission" date="2017-09" db="EMBL/GenBank/DDBJ databases">
        <title>Genome sequencing of Besnoitia besnoiti strain Bb-Ger1.</title>
        <authorList>
            <person name="Schares G."/>
            <person name="Venepally P."/>
            <person name="Lorenzi H.A."/>
        </authorList>
    </citation>
    <scope>NUCLEOTIDE SEQUENCE [LARGE SCALE GENOMIC DNA]</scope>
    <source>
        <strain evidence="4 5">Bb-Ger1</strain>
    </source>
</reference>
<dbReference type="Gene3D" id="1.10.510.10">
    <property type="entry name" value="Transferase(Phosphotransferase) domain 1"/>
    <property type="match status" value="1"/>
</dbReference>
<dbReference type="EMBL" id="NWUJ01000012">
    <property type="protein sequence ID" value="PFH31963.1"/>
    <property type="molecule type" value="Genomic_DNA"/>
</dbReference>
<organism evidence="4 5">
    <name type="scientific">Besnoitia besnoiti</name>
    <name type="common">Apicomplexan protozoan</name>
    <dbReference type="NCBI Taxonomy" id="94643"/>
    <lineage>
        <taxon>Eukaryota</taxon>
        <taxon>Sar</taxon>
        <taxon>Alveolata</taxon>
        <taxon>Apicomplexa</taxon>
        <taxon>Conoidasida</taxon>
        <taxon>Coccidia</taxon>
        <taxon>Eucoccidiorida</taxon>
        <taxon>Eimeriorina</taxon>
        <taxon>Sarcocystidae</taxon>
        <taxon>Besnoitia</taxon>
    </lineage>
</organism>
<keyword evidence="5" id="KW-1185">Reference proteome</keyword>
<accession>A0A2A9M8E9</accession>
<protein>
    <submittedName>
        <fullName evidence="4">Rhoptry kinase family protein ROP40 (Incomplete catalytic triad)</fullName>
    </submittedName>
</protein>
<comment type="caution">
    <text evidence="4">The sequence shown here is derived from an EMBL/GenBank/DDBJ whole genome shotgun (WGS) entry which is preliminary data.</text>
</comment>
<feature type="domain" description="Rhoptry Protein kinase-like" evidence="3">
    <location>
        <begin position="256"/>
        <end position="474"/>
    </location>
</feature>
<dbReference type="InterPro" id="IPR027916">
    <property type="entry name" value="Kinase-like_dom_ROP"/>
</dbReference>
<sequence>MRLAVLAPGWGPACFLLLSSFSWWSQLEGASGTSIRPVAFQALGFAEGSDSGTGPRDEDSEEDAPPVARPRVRGLLRHLSNIFRSSSSREPERTRLLEEEGDAPPFSTGARRRGRSRPGVRRPAPAEPVAKLLKFLDDHVATELSDYESLSMNGELKPQHVFFTKGETGSPAVSFFVRRVPVAASGNLPEVVEAIDRAIPPRKKFRLETSSWEAGLFLERRSLVRDTIFRAVGADGSLDMMVFPVPAGEEGARRVAKYEDELRAELRVLQLLATGSPKQTATVFRCRIPIEAAPLHKTPKIIELGPGHAMPNIVVFYPSSRVVLTTVSEAIKEAATDPSSASVALAAQLHLTMQLVKVMAVHDSRGILLPNLSMNNFVLRRDGAVFLTGFSSLVEAGRTYYEAPEGKLATTAPTRFANGREYTALDVAPALADVLYKLWCSGPPPSQQPEGSSDPKFSNCGQGIPGPVERIIVHLYGARGEVRWSALEAFESEEYNAVRVLEWDVSTRDEVSALYK</sequence>
<feature type="compositionally biased region" description="Basic and acidic residues" evidence="1">
    <location>
        <begin position="87"/>
        <end position="98"/>
    </location>
</feature>
<gene>
    <name evidence="4" type="ORF">BESB_019040</name>
</gene>
<dbReference type="RefSeq" id="XP_029215972.1">
    <property type="nucleotide sequence ID" value="XM_029360613.1"/>
</dbReference>
<dbReference type="AlphaFoldDB" id="A0A2A9M8E9"/>
<proteinExistence type="predicted"/>
<dbReference type="GO" id="GO:0016301">
    <property type="term" value="F:kinase activity"/>
    <property type="evidence" value="ECO:0007669"/>
    <property type="project" value="UniProtKB-KW"/>
</dbReference>
<feature type="region of interest" description="Disordered" evidence="1">
    <location>
        <begin position="85"/>
        <end position="124"/>
    </location>
</feature>
<dbReference type="GeneID" id="40306965"/>
<keyword evidence="4" id="KW-0418">Kinase</keyword>
<dbReference type="OrthoDB" id="333464at2759"/>
<feature type="compositionally biased region" description="Basic residues" evidence="1">
    <location>
        <begin position="110"/>
        <end position="120"/>
    </location>
</feature>
<keyword evidence="2" id="KW-0732">Signal</keyword>
<keyword evidence="4" id="KW-0808">Transferase</keyword>
<name>A0A2A9M8E9_BESBE</name>
<dbReference type="KEGG" id="bbes:BESB_019040"/>